<organism evidence="3 4">
    <name type="scientific">Hymenobacter lutimineralis</name>
    <dbReference type="NCBI Taxonomy" id="2606448"/>
    <lineage>
        <taxon>Bacteria</taxon>
        <taxon>Pseudomonadati</taxon>
        <taxon>Bacteroidota</taxon>
        <taxon>Cytophagia</taxon>
        <taxon>Cytophagales</taxon>
        <taxon>Hymenobacteraceae</taxon>
        <taxon>Hymenobacter</taxon>
    </lineage>
</organism>
<protein>
    <submittedName>
        <fullName evidence="3">T9SS type A sorting domain-containing protein</fullName>
    </submittedName>
</protein>
<feature type="chain" id="PRO_5022705160" evidence="1">
    <location>
        <begin position="26"/>
        <end position="286"/>
    </location>
</feature>
<dbReference type="NCBIfam" id="TIGR04183">
    <property type="entry name" value="Por_Secre_tail"/>
    <property type="match status" value="1"/>
</dbReference>
<proteinExistence type="predicted"/>
<comment type="caution">
    <text evidence="3">The sequence shown here is derived from an EMBL/GenBank/DDBJ whole genome shotgun (WGS) entry which is preliminary data.</text>
</comment>
<feature type="signal peptide" evidence="1">
    <location>
        <begin position="1"/>
        <end position="25"/>
    </location>
</feature>
<evidence type="ECO:0000259" key="2">
    <source>
        <dbReference type="Pfam" id="PF18962"/>
    </source>
</evidence>
<feature type="domain" description="Secretion system C-terminal sorting" evidence="2">
    <location>
        <begin position="208"/>
        <end position="284"/>
    </location>
</feature>
<reference evidence="3 4" key="1">
    <citation type="submission" date="2019-08" db="EMBL/GenBank/DDBJ databases">
        <authorList>
            <person name="Seo M.-J."/>
        </authorList>
    </citation>
    <scope>NUCLEOTIDE SEQUENCE [LARGE SCALE GENOMIC DNA]</scope>
    <source>
        <strain evidence="3 4">KIGAM108</strain>
    </source>
</reference>
<keyword evidence="1" id="KW-0732">Signal</keyword>
<dbReference type="Pfam" id="PF18962">
    <property type="entry name" value="Por_Secre_tail"/>
    <property type="match status" value="1"/>
</dbReference>
<evidence type="ECO:0000313" key="3">
    <source>
        <dbReference type="EMBL" id="TYZ06412.1"/>
    </source>
</evidence>
<dbReference type="RefSeq" id="WP_149072423.1">
    <property type="nucleotide sequence ID" value="NZ_VTHL01000024.1"/>
</dbReference>
<dbReference type="Proteomes" id="UP000322791">
    <property type="component" value="Unassembled WGS sequence"/>
</dbReference>
<gene>
    <name evidence="3" type="ORF">FY528_18025</name>
</gene>
<keyword evidence="4" id="KW-1185">Reference proteome</keyword>
<name>A0A5D6UUS8_9BACT</name>
<dbReference type="EMBL" id="VTHL01000024">
    <property type="protein sequence ID" value="TYZ06412.1"/>
    <property type="molecule type" value="Genomic_DNA"/>
</dbReference>
<sequence length="286" mass="32243">MKPFFSSLARLAVLLVFPVSLSLGAPRPQPPGHREARTYVRQQVLPLVRQQRLKLEPYLTAADQARLADYRTQLRRLQEQHTLLRRPGPEKQRTEAQHQQARELRAARQLLLREVAQLAQPYETLIAQLASDVQPQRAQWSTDLRVIRQKYASGSLVRAASGRPAPELIQPDVYFAPVRFLLLVPKAAPTLRPGAVTEQAKATGPITIFPNPIVPLSKVQYFVPKPGNVLVELLNNQGTVVRTLLQQTQEKGEHALPLPTQELARGTYYVKITTRTGTETQRFVKN</sequence>
<dbReference type="AlphaFoldDB" id="A0A5D6UUS8"/>
<evidence type="ECO:0000256" key="1">
    <source>
        <dbReference type="SAM" id="SignalP"/>
    </source>
</evidence>
<dbReference type="InterPro" id="IPR026444">
    <property type="entry name" value="Secre_tail"/>
</dbReference>
<evidence type="ECO:0000313" key="4">
    <source>
        <dbReference type="Proteomes" id="UP000322791"/>
    </source>
</evidence>
<accession>A0A5D6UUS8</accession>